<accession>G9NJU8</accession>
<dbReference type="GeneID" id="25782590"/>
<evidence type="ECO:0000313" key="2">
    <source>
        <dbReference type="Proteomes" id="UP000005426"/>
    </source>
</evidence>
<gene>
    <name evidence="1" type="ORF">TRIATDRAFT_305019</name>
</gene>
<reference evidence="1 2" key="1">
    <citation type="journal article" date="2011" name="Genome Biol.">
        <title>Comparative genome sequence analysis underscores mycoparasitism as the ancestral life style of Trichoderma.</title>
        <authorList>
            <person name="Kubicek C.P."/>
            <person name="Herrera-Estrella A."/>
            <person name="Seidl-Seiboth V."/>
            <person name="Martinez D.A."/>
            <person name="Druzhinina I.S."/>
            <person name="Thon M."/>
            <person name="Zeilinger S."/>
            <person name="Casas-Flores S."/>
            <person name="Horwitz B.A."/>
            <person name="Mukherjee P.K."/>
            <person name="Mukherjee M."/>
            <person name="Kredics L."/>
            <person name="Alcaraz L.D."/>
            <person name="Aerts A."/>
            <person name="Antal Z."/>
            <person name="Atanasova L."/>
            <person name="Cervantes-Badillo M.G."/>
            <person name="Challacombe J."/>
            <person name="Chertkov O."/>
            <person name="McCluskey K."/>
            <person name="Coulpier F."/>
            <person name="Deshpande N."/>
            <person name="von Doehren H."/>
            <person name="Ebbole D.J."/>
            <person name="Esquivel-Naranjo E.U."/>
            <person name="Fekete E."/>
            <person name="Flipphi M."/>
            <person name="Glaser F."/>
            <person name="Gomez-Rodriguez E.Y."/>
            <person name="Gruber S."/>
            <person name="Han C."/>
            <person name="Henrissat B."/>
            <person name="Hermosa R."/>
            <person name="Hernandez-Onate M."/>
            <person name="Karaffa L."/>
            <person name="Kosti I."/>
            <person name="Le Crom S."/>
            <person name="Lindquist E."/>
            <person name="Lucas S."/>
            <person name="Luebeck M."/>
            <person name="Luebeck P.S."/>
            <person name="Margeot A."/>
            <person name="Metz B."/>
            <person name="Misra M."/>
            <person name="Nevalainen H."/>
            <person name="Omann M."/>
            <person name="Packer N."/>
            <person name="Perrone G."/>
            <person name="Uresti-Rivera E.E."/>
            <person name="Salamov A."/>
            <person name="Schmoll M."/>
            <person name="Seiboth B."/>
            <person name="Shapiro H."/>
            <person name="Sukno S."/>
            <person name="Tamayo-Ramos J.A."/>
            <person name="Tisch D."/>
            <person name="Wiest A."/>
            <person name="Wilkinson H.H."/>
            <person name="Zhang M."/>
            <person name="Coutinho P.M."/>
            <person name="Kenerley C.M."/>
            <person name="Monte E."/>
            <person name="Baker S.E."/>
            <person name="Grigoriev I.V."/>
        </authorList>
    </citation>
    <scope>NUCLEOTIDE SEQUENCE [LARGE SCALE GENOMIC DNA]</scope>
    <source>
        <strain evidence="2">ATCC 20476 / IMI 206040</strain>
    </source>
</reference>
<dbReference type="HOGENOM" id="CLU_082466_0_0_1"/>
<dbReference type="eggNOG" id="ENOG502SCUT">
    <property type="taxonomic scope" value="Eukaryota"/>
</dbReference>
<sequence length="216" mass="24133">MATLGTKGGPPNFVHGSKDLVFSTHLTFNEPVSSITNGQLAQMVEDARKEALVDLEQYDFNEKRLPSVITIFAFGNEVILSTSQKGPSFAYDFVVSPVQQSLAICTAVWKDQTGEEKIHFRKGSCGEIMCAHQYYQGHTTPLKEANVRALSGFIYRRQKKVDFIPPCGSNQKDDWGCDLFISQNNINFLNIKTEQEAYDLKTLAGGIKKIDQIRTC</sequence>
<dbReference type="EMBL" id="ABDG02000017">
    <property type="protein sequence ID" value="EHK49170.1"/>
    <property type="molecule type" value="Genomic_DNA"/>
</dbReference>
<proteinExistence type="predicted"/>
<dbReference type="Proteomes" id="UP000005426">
    <property type="component" value="Unassembled WGS sequence"/>
</dbReference>
<protein>
    <submittedName>
        <fullName evidence="1">Uncharacterized protein</fullName>
    </submittedName>
</protein>
<dbReference type="OrthoDB" id="3780330at2759"/>
<organism evidence="1 2">
    <name type="scientific">Hypocrea atroviridis (strain ATCC 20476 / IMI 206040)</name>
    <name type="common">Trichoderma atroviride</name>
    <dbReference type="NCBI Taxonomy" id="452589"/>
    <lineage>
        <taxon>Eukaryota</taxon>
        <taxon>Fungi</taxon>
        <taxon>Dikarya</taxon>
        <taxon>Ascomycota</taxon>
        <taxon>Pezizomycotina</taxon>
        <taxon>Sordariomycetes</taxon>
        <taxon>Hypocreomycetidae</taxon>
        <taxon>Hypocreales</taxon>
        <taxon>Hypocreaceae</taxon>
        <taxon>Trichoderma</taxon>
    </lineage>
</organism>
<dbReference type="AlphaFoldDB" id="G9NJU8"/>
<dbReference type="OMA" id="WPERIPA"/>
<keyword evidence="2" id="KW-1185">Reference proteome</keyword>
<comment type="caution">
    <text evidence="1">The sequence shown here is derived from an EMBL/GenBank/DDBJ whole genome shotgun (WGS) entry which is preliminary data.</text>
</comment>
<evidence type="ECO:0000313" key="1">
    <source>
        <dbReference type="EMBL" id="EHK49170.1"/>
    </source>
</evidence>
<dbReference type="RefSeq" id="XP_013947333.1">
    <property type="nucleotide sequence ID" value="XM_014091858.1"/>
</dbReference>
<dbReference type="KEGG" id="tatv:25782590"/>
<name>G9NJU8_HYPAI</name>